<reference evidence="1 2" key="1">
    <citation type="submission" date="2020-01" db="EMBL/GenBank/DDBJ databases">
        <title>Identification and distribution of gene clusters putatively required for synthesis of sphingolipid metabolism inhibitors in phylogenetically diverse species of the filamentous fungus Fusarium.</title>
        <authorList>
            <person name="Kim H.-S."/>
            <person name="Busman M."/>
            <person name="Brown D.W."/>
            <person name="Divon H."/>
            <person name="Uhlig S."/>
            <person name="Proctor R.H."/>
        </authorList>
    </citation>
    <scope>NUCLEOTIDE SEQUENCE [LARGE SCALE GENOMIC DNA]</scope>
    <source>
        <strain evidence="1 2">NRRL 20459</strain>
    </source>
</reference>
<sequence length="163" mass="18370">MDKKAANMEKEPTNVEELAKLLRAKDPAQAVLLERYIAETKHLKDIAEAVIEDIGYSMKELDLCAPESDGLRRCTQDLAKHIEEHTRATESQRERLFRPRFTCTIKSFRHLGAKSGEAKGEGGQNGSEAKMELVLQFPAREYNESPHSLIPGKAQVYIMMKGI</sequence>
<evidence type="ECO:0000313" key="2">
    <source>
        <dbReference type="Proteomes" id="UP000554235"/>
    </source>
</evidence>
<evidence type="ECO:0000313" key="1">
    <source>
        <dbReference type="EMBL" id="KAF4472839.1"/>
    </source>
</evidence>
<dbReference type="OrthoDB" id="5105844at2759"/>
<comment type="caution">
    <text evidence="1">The sequence shown here is derived from an EMBL/GenBank/DDBJ whole genome shotgun (WGS) entry which is preliminary data.</text>
</comment>
<protein>
    <submittedName>
        <fullName evidence="1">Uncharacterized protein</fullName>
    </submittedName>
</protein>
<accession>A0A8H4LRG0</accession>
<organism evidence="1 2">
    <name type="scientific">Fusarium albosuccineum</name>
    <dbReference type="NCBI Taxonomy" id="1237068"/>
    <lineage>
        <taxon>Eukaryota</taxon>
        <taxon>Fungi</taxon>
        <taxon>Dikarya</taxon>
        <taxon>Ascomycota</taxon>
        <taxon>Pezizomycotina</taxon>
        <taxon>Sordariomycetes</taxon>
        <taxon>Hypocreomycetidae</taxon>
        <taxon>Hypocreales</taxon>
        <taxon>Nectriaceae</taxon>
        <taxon>Fusarium</taxon>
        <taxon>Fusarium decemcellulare species complex</taxon>
    </lineage>
</organism>
<gene>
    <name evidence="1" type="ORF">FALBO_271</name>
</gene>
<keyword evidence="2" id="KW-1185">Reference proteome</keyword>
<dbReference type="AlphaFoldDB" id="A0A8H4LRG0"/>
<name>A0A8H4LRG0_9HYPO</name>
<dbReference type="Proteomes" id="UP000554235">
    <property type="component" value="Unassembled WGS sequence"/>
</dbReference>
<dbReference type="EMBL" id="JAADYS010000034">
    <property type="protein sequence ID" value="KAF4472839.1"/>
    <property type="molecule type" value="Genomic_DNA"/>
</dbReference>
<proteinExistence type="predicted"/>